<feature type="non-terminal residue" evidence="1">
    <location>
        <position position="1"/>
    </location>
</feature>
<protein>
    <submittedName>
        <fullName evidence="1">Uncharacterized protein</fullName>
    </submittedName>
</protein>
<organism evidence="1">
    <name type="scientific">marine sediment metagenome</name>
    <dbReference type="NCBI Taxonomy" id="412755"/>
    <lineage>
        <taxon>unclassified sequences</taxon>
        <taxon>metagenomes</taxon>
        <taxon>ecological metagenomes</taxon>
    </lineage>
</organism>
<proteinExistence type="predicted"/>
<accession>A0A0F9DET4</accession>
<sequence>NINKIEDQIQKGDIKTEDINKTLGALEGMIEAIREKQTSFGKESDEFDFWRDANLSMSQMRDSLEGLASSKKKIAGSETETVGARVQYALGSIHDSSLGGRAARMRDLVGGDFTAVFEEMTKSVQVPKLYDISADMNKYDVEYRTWFNDYLRSRYPELEGVE</sequence>
<name>A0A0F9DET4_9ZZZZ</name>
<dbReference type="AlphaFoldDB" id="A0A0F9DET4"/>
<comment type="caution">
    <text evidence="1">The sequence shown here is derived from an EMBL/GenBank/DDBJ whole genome shotgun (WGS) entry which is preliminary data.</text>
</comment>
<dbReference type="EMBL" id="LAZR01042044">
    <property type="protein sequence ID" value="KKL10488.1"/>
    <property type="molecule type" value="Genomic_DNA"/>
</dbReference>
<gene>
    <name evidence="1" type="ORF">LCGC14_2555340</name>
</gene>
<reference evidence="1" key="1">
    <citation type="journal article" date="2015" name="Nature">
        <title>Complex archaea that bridge the gap between prokaryotes and eukaryotes.</title>
        <authorList>
            <person name="Spang A."/>
            <person name="Saw J.H."/>
            <person name="Jorgensen S.L."/>
            <person name="Zaremba-Niedzwiedzka K."/>
            <person name="Martijn J."/>
            <person name="Lind A.E."/>
            <person name="van Eijk R."/>
            <person name="Schleper C."/>
            <person name="Guy L."/>
            <person name="Ettema T.J."/>
        </authorList>
    </citation>
    <scope>NUCLEOTIDE SEQUENCE</scope>
</reference>
<evidence type="ECO:0000313" key="1">
    <source>
        <dbReference type="EMBL" id="KKL10488.1"/>
    </source>
</evidence>